<feature type="region of interest" description="Disordered" evidence="2">
    <location>
        <begin position="757"/>
        <end position="957"/>
    </location>
</feature>
<dbReference type="PROSITE" id="PS00018">
    <property type="entry name" value="EF_HAND_1"/>
    <property type="match status" value="1"/>
</dbReference>
<dbReference type="PROSITE" id="PS50222">
    <property type="entry name" value="EF_HAND_2"/>
    <property type="match status" value="1"/>
</dbReference>
<dbReference type="SUPFAM" id="SSF47473">
    <property type="entry name" value="EF-hand"/>
    <property type="match status" value="1"/>
</dbReference>
<accession>A0A2S4UY09</accession>
<dbReference type="SUPFAM" id="SSF47923">
    <property type="entry name" value="Ypt/Rab-GAP domain of gyp1p"/>
    <property type="match status" value="1"/>
</dbReference>
<keyword evidence="7" id="KW-1185">Reference proteome</keyword>
<dbReference type="Proteomes" id="UP000239156">
    <property type="component" value="Unassembled WGS sequence"/>
</dbReference>
<dbReference type="EMBL" id="PKSL01000147">
    <property type="protein sequence ID" value="POW02149.1"/>
    <property type="molecule type" value="Genomic_DNA"/>
</dbReference>
<feature type="region of interest" description="Disordered" evidence="2">
    <location>
        <begin position="655"/>
        <end position="676"/>
    </location>
</feature>
<feature type="compositionally biased region" description="Acidic residues" evidence="2">
    <location>
        <begin position="856"/>
        <end position="871"/>
    </location>
</feature>
<keyword evidence="3" id="KW-1133">Transmembrane helix</keyword>
<evidence type="ECO:0000313" key="7">
    <source>
        <dbReference type="Proteomes" id="UP000239156"/>
    </source>
</evidence>
<feature type="region of interest" description="Disordered" evidence="2">
    <location>
        <begin position="580"/>
        <end position="618"/>
    </location>
</feature>
<evidence type="ECO:0000256" key="3">
    <source>
        <dbReference type="SAM" id="Phobius"/>
    </source>
</evidence>
<feature type="compositionally biased region" description="Low complexity" evidence="2">
    <location>
        <begin position="762"/>
        <end position="772"/>
    </location>
</feature>
<feature type="domain" description="EF-hand" evidence="5">
    <location>
        <begin position="513"/>
        <end position="548"/>
    </location>
</feature>
<name>A0A2S4UY09_9BASI</name>
<dbReference type="InterPro" id="IPR000195">
    <property type="entry name" value="Rab-GAP-TBC_dom"/>
</dbReference>
<comment type="caution">
    <text evidence="6">The sequence shown here is derived from an EMBL/GenBank/DDBJ whole genome shotgun (WGS) entry which is preliminary data.</text>
</comment>
<dbReference type="Pfam" id="PF00566">
    <property type="entry name" value="RabGAP-TBC"/>
    <property type="match status" value="1"/>
</dbReference>
<evidence type="ECO:0000259" key="5">
    <source>
        <dbReference type="PROSITE" id="PS50222"/>
    </source>
</evidence>
<evidence type="ECO:0000259" key="4">
    <source>
        <dbReference type="PROSITE" id="PS50086"/>
    </source>
</evidence>
<keyword evidence="3" id="KW-0472">Membrane</keyword>
<dbReference type="VEuPathDB" id="FungiDB:PSTT_11989"/>
<dbReference type="PANTHER" id="PTHR47219">
    <property type="entry name" value="RAB GTPASE-ACTIVATING PROTEIN 1-LIKE"/>
    <property type="match status" value="1"/>
</dbReference>
<feature type="compositionally biased region" description="Polar residues" evidence="2">
    <location>
        <begin position="826"/>
        <end position="842"/>
    </location>
</feature>
<evidence type="ECO:0000256" key="2">
    <source>
        <dbReference type="SAM" id="MobiDB-lite"/>
    </source>
</evidence>
<keyword evidence="3" id="KW-0812">Transmembrane</keyword>
<evidence type="ECO:0008006" key="8">
    <source>
        <dbReference type="Google" id="ProtNLM"/>
    </source>
</evidence>
<dbReference type="PANTHER" id="PTHR47219:SF20">
    <property type="entry name" value="TBC1 DOMAIN FAMILY MEMBER 2B"/>
    <property type="match status" value="1"/>
</dbReference>
<dbReference type="AlphaFoldDB" id="A0A2S4UY09"/>
<dbReference type="Gene3D" id="1.10.8.270">
    <property type="entry name" value="putative rabgap domain of human tbc1 domain family member 14 like domains"/>
    <property type="match status" value="1"/>
</dbReference>
<feature type="domain" description="Rab-GAP TBC" evidence="4">
    <location>
        <begin position="155"/>
        <end position="363"/>
    </location>
</feature>
<dbReference type="InterPro" id="IPR002048">
    <property type="entry name" value="EF_hand_dom"/>
</dbReference>
<dbReference type="PROSITE" id="PS50086">
    <property type="entry name" value="TBC_RABGAP"/>
    <property type="match status" value="1"/>
</dbReference>
<dbReference type="Gene3D" id="1.10.238.10">
    <property type="entry name" value="EF-hand"/>
    <property type="match status" value="1"/>
</dbReference>
<protein>
    <recommendedName>
        <fullName evidence="8">Rab-GAP TBC domain-containing protein</fullName>
    </recommendedName>
</protein>
<dbReference type="GO" id="GO:0005096">
    <property type="term" value="F:GTPase activator activity"/>
    <property type="evidence" value="ECO:0007669"/>
    <property type="project" value="TreeGrafter"/>
</dbReference>
<organism evidence="6 7">
    <name type="scientific">Puccinia striiformis</name>
    <dbReference type="NCBI Taxonomy" id="27350"/>
    <lineage>
        <taxon>Eukaryota</taxon>
        <taxon>Fungi</taxon>
        <taxon>Dikarya</taxon>
        <taxon>Basidiomycota</taxon>
        <taxon>Pucciniomycotina</taxon>
        <taxon>Pucciniomycetes</taxon>
        <taxon>Pucciniales</taxon>
        <taxon>Pucciniaceae</taxon>
        <taxon>Puccinia</taxon>
    </lineage>
</organism>
<gene>
    <name evidence="6" type="ORF">PSTT_11989</name>
</gene>
<feature type="compositionally biased region" description="Low complexity" evidence="2">
    <location>
        <begin position="589"/>
        <end position="605"/>
    </location>
</feature>
<dbReference type="SMART" id="SM00164">
    <property type="entry name" value="TBC"/>
    <property type="match status" value="1"/>
</dbReference>
<dbReference type="InterPro" id="IPR035969">
    <property type="entry name" value="Rab-GAP_TBC_sf"/>
</dbReference>
<dbReference type="VEuPathDB" id="FungiDB:PSHT_04980"/>
<sequence length="957" mass="105829">MSIKVEKVAPVHSSDLGPPPFAICFIVWHDDLQYVLQLNGLKPSCESFCAKLRSQLKATVPEMKILKPFVSTFYSEHLLSSTGGGEDEAAATHTTGQGIGSGYHTGLGSQFRYPGDPRKLREKSKVKLWKDYFKQNGRNLTLVKFPTFIRLVQVGLPNKLRGEIWEIATGSVYLRMKQAGEYNRILNDIELNKKHKLNFSLDEIEKDLNRSLPEYPAYQNDNQGIQNLRNVLSAYAWKNPRLGYCQAMNIVVAALLIYATSMPLVFAFRVVDCVLLFGPPILKINGPALLTINDDAGLISTMRNYFLTLGDSAYPDSSANSKERTITHFQILLVTAFREFGNIITDDSIQSARKKFRSSVVDSIQSFSKRTSLRNLKEVAKFTSTQQLGQVYDHFQLAIYKCQMKSVGGFGENNPNGVGTANGVASFWENDEIDGKLEQRITRATFGLFLSDIATWARDETLVKSVGFLERVERVAVDHELIDRLFRAWDRSNKGSLSLQDIVLGLSQFFFNDLMANMQTFFSLHDGDKDGYLTKDEVLQLSESLLFIFRNEPGDHYLAAVSKLMQNSFEYADAMQKESLNRKEADSKGGAATTETDTTQQEGAGPAVTVPTGEVKPASNPDAYLGLSTFRMCVLADELLESFFETDFTQSWRLSDDLSNSTSRPNSSTHLSKGSNVLNDLVPGADEFFSGLKSRFLTEDNKNAFYKFADEVGKKLDIPKVDQRLPSIGKLDLAASSSATKDRESLLPSNVLSNLFGGGSTGSSQRQSGGDSMNATTSGGGGSGGDEKAVDPSPLSHAAMRAPPEGLSFGSSSQQVGRADEAESGAGNTPTPDFKRQAQSMLDNRPQWAIDHPVEHEEEDEEEDEDEDQETNETKTRTDHVHTSDQSKSEATLSSQPIKKTKSATISKEEEEEDLMAEVDQFLAGGDNEDDLGDDHDPMNDHDDDDELEEAEKLLSS</sequence>
<dbReference type="GO" id="GO:0031267">
    <property type="term" value="F:small GTPase binding"/>
    <property type="evidence" value="ECO:0007669"/>
    <property type="project" value="TreeGrafter"/>
</dbReference>
<feature type="compositionally biased region" description="Basic and acidic residues" evidence="2">
    <location>
        <begin position="872"/>
        <end position="888"/>
    </location>
</feature>
<dbReference type="InterPro" id="IPR011992">
    <property type="entry name" value="EF-hand-dom_pair"/>
</dbReference>
<dbReference type="InterPro" id="IPR018247">
    <property type="entry name" value="EF_Hand_1_Ca_BS"/>
</dbReference>
<keyword evidence="1" id="KW-0106">Calcium</keyword>
<evidence type="ECO:0000256" key="1">
    <source>
        <dbReference type="ARBA" id="ARBA00022837"/>
    </source>
</evidence>
<feature type="transmembrane region" description="Helical" evidence="3">
    <location>
        <begin position="247"/>
        <end position="268"/>
    </location>
</feature>
<evidence type="ECO:0000313" key="6">
    <source>
        <dbReference type="EMBL" id="POW02149.1"/>
    </source>
</evidence>
<feature type="compositionally biased region" description="Polar residues" evidence="2">
    <location>
        <begin position="889"/>
        <end position="906"/>
    </location>
</feature>
<dbReference type="GO" id="GO:0005509">
    <property type="term" value="F:calcium ion binding"/>
    <property type="evidence" value="ECO:0007669"/>
    <property type="project" value="InterPro"/>
</dbReference>
<proteinExistence type="predicted"/>
<reference evidence="6" key="1">
    <citation type="submission" date="2017-12" db="EMBL/GenBank/DDBJ databases">
        <title>Gene loss provides genomic basis for host adaptation in cereal stripe rust fungi.</title>
        <authorList>
            <person name="Xia C."/>
        </authorList>
    </citation>
    <scope>NUCLEOTIDE SEQUENCE [LARGE SCALE GENOMIC DNA]</scope>
    <source>
        <strain evidence="6">93-210</strain>
    </source>
</reference>
<dbReference type="InterPro" id="IPR050302">
    <property type="entry name" value="Rab_GAP_TBC_domain"/>
</dbReference>